<name>A0A9D4C245_DREPO</name>
<sequence length="64" mass="6959">MKRILASGMTEWRCSVRGRGTGCAAVIKQNGDDFVKGNRRHIHPANPGLLTAVQKIIENVSVIS</sequence>
<dbReference type="Proteomes" id="UP000828390">
    <property type="component" value="Unassembled WGS sequence"/>
</dbReference>
<dbReference type="EMBL" id="JAIWYP010000013">
    <property type="protein sequence ID" value="KAH3715732.1"/>
    <property type="molecule type" value="Genomic_DNA"/>
</dbReference>
<dbReference type="Gene3D" id="2.20.25.240">
    <property type="match status" value="1"/>
</dbReference>
<comment type="caution">
    <text evidence="1">The sequence shown here is derived from an EMBL/GenBank/DDBJ whole genome shotgun (WGS) entry which is preliminary data.</text>
</comment>
<proteinExistence type="predicted"/>
<dbReference type="AlphaFoldDB" id="A0A9D4C245"/>
<evidence type="ECO:0000313" key="2">
    <source>
        <dbReference type="Proteomes" id="UP000828390"/>
    </source>
</evidence>
<reference evidence="1" key="2">
    <citation type="submission" date="2020-11" db="EMBL/GenBank/DDBJ databases">
        <authorList>
            <person name="McCartney M.A."/>
            <person name="Auch B."/>
            <person name="Kono T."/>
            <person name="Mallez S."/>
            <person name="Becker A."/>
            <person name="Gohl D.M."/>
            <person name="Silverstein K.A.T."/>
            <person name="Koren S."/>
            <person name="Bechman K.B."/>
            <person name="Herman A."/>
            <person name="Abrahante J.E."/>
            <person name="Garbe J."/>
        </authorList>
    </citation>
    <scope>NUCLEOTIDE SEQUENCE</scope>
    <source>
        <strain evidence="1">Duluth1</strain>
        <tissue evidence="1">Whole animal</tissue>
    </source>
</reference>
<keyword evidence="2" id="KW-1185">Reference proteome</keyword>
<organism evidence="1 2">
    <name type="scientific">Dreissena polymorpha</name>
    <name type="common">Zebra mussel</name>
    <name type="synonym">Mytilus polymorpha</name>
    <dbReference type="NCBI Taxonomy" id="45954"/>
    <lineage>
        <taxon>Eukaryota</taxon>
        <taxon>Metazoa</taxon>
        <taxon>Spiralia</taxon>
        <taxon>Lophotrochozoa</taxon>
        <taxon>Mollusca</taxon>
        <taxon>Bivalvia</taxon>
        <taxon>Autobranchia</taxon>
        <taxon>Heteroconchia</taxon>
        <taxon>Euheterodonta</taxon>
        <taxon>Imparidentia</taxon>
        <taxon>Neoheterodontei</taxon>
        <taxon>Myida</taxon>
        <taxon>Dreissenoidea</taxon>
        <taxon>Dreissenidae</taxon>
        <taxon>Dreissena</taxon>
    </lineage>
</organism>
<accession>A0A9D4C245</accession>
<protein>
    <submittedName>
        <fullName evidence="1">Uncharacterized protein</fullName>
    </submittedName>
</protein>
<reference evidence="1" key="1">
    <citation type="journal article" date="2019" name="bioRxiv">
        <title>The Genome of the Zebra Mussel, Dreissena polymorpha: A Resource for Invasive Species Research.</title>
        <authorList>
            <person name="McCartney M.A."/>
            <person name="Auch B."/>
            <person name="Kono T."/>
            <person name="Mallez S."/>
            <person name="Zhang Y."/>
            <person name="Obille A."/>
            <person name="Becker A."/>
            <person name="Abrahante J.E."/>
            <person name="Garbe J."/>
            <person name="Badalamenti J.P."/>
            <person name="Herman A."/>
            <person name="Mangelson H."/>
            <person name="Liachko I."/>
            <person name="Sullivan S."/>
            <person name="Sone E.D."/>
            <person name="Koren S."/>
            <person name="Silverstein K.A.T."/>
            <person name="Beckman K.B."/>
            <person name="Gohl D.M."/>
        </authorList>
    </citation>
    <scope>NUCLEOTIDE SEQUENCE</scope>
    <source>
        <strain evidence="1">Duluth1</strain>
        <tissue evidence="1">Whole animal</tissue>
    </source>
</reference>
<evidence type="ECO:0000313" key="1">
    <source>
        <dbReference type="EMBL" id="KAH3715732.1"/>
    </source>
</evidence>
<gene>
    <name evidence="1" type="ORF">DPMN_058444</name>
</gene>